<organism evidence="4 5">
    <name type="scientific">Lithocarpus litseifolius</name>
    <dbReference type="NCBI Taxonomy" id="425828"/>
    <lineage>
        <taxon>Eukaryota</taxon>
        <taxon>Viridiplantae</taxon>
        <taxon>Streptophyta</taxon>
        <taxon>Embryophyta</taxon>
        <taxon>Tracheophyta</taxon>
        <taxon>Spermatophyta</taxon>
        <taxon>Magnoliopsida</taxon>
        <taxon>eudicotyledons</taxon>
        <taxon>Gunneridae</taxon>
        <taxon>Pentapetalae</taxon>
        <taxon>rosids</taxon>
        <taxon>fabids</taxon>
        <taxon>Fagales</taxon>
        <taxon>Fagaceae</taxon>
        <taxon>Lithocarpus</taxon>
    </lineage>
</organism>
<dbReference type="AlphaFoldDB" id="A0AAW2CRT4"/>
<dbReference type="InterPro" id="IPR040256">
    <property type="entry name" value="At4g02000-like"/>
</dbReference>
<evidence type="ECO:0000313" key="4">
    <source>
        <dbReference type="EMBL" id="KAK9999715.1"/>
    </source>
</evidence>
<feature type="domain" description="Zinc knuckle CX2CX4HX4C" evidence="3">
    <location>
        <begin position="190"/>
        <end position="216"/>
    </location>
</feature>
<feature type="region of interest" description="Disordered" evidence="1">
    <location>
        <begin position="495"/>
        <end position="517"/>
    </location>
</feature>
<gene>
    <name evidence="4" type="ORF">SO802_019318</name>
</gene>
<evidence type="ECO:0008006" key="6">
    <source>
        <dbReference type="Google" id="ProtNLM"/>
    </source>
</evidence>
<dbReference type="EMBL" id="JAZDWU010000006">
    <property type="protein sequence ID" value="KAK9999715.1"/>
    <property type="molecule type" value="Genomic_DNA"/>
</dbReference>
<feature type="region of interest" description="Disordered" evidence="1">
    <location>
        <begin position="251"/>
        <end position="298"/>
    </location>
</feature>
<comment type="caution">
    <text evidence="4">The sequence shown here is derived from an EMBL/GenBank/DDBJ whole genome shotgun (WGS) entry which is preliminary data.</text>
</comment>
<dbReference type="InterPro" id="IPR025558">
    <property type="entry name" value="DUF4283"/>
</dbReference>
<keyword evidence="5" id="KW-1185">Reference proteome</keyword>
<sequence>MSSIEDLWSRFSLTEEEEQGADVPRKKEATIVRLAAKFFTKRVVNAEAVSRTFKPLWKLIGEMKIRDIGGNILLFEFDDAMDLERVLEFEPWSYDKSLVIFQRAVDVESAPLLAFDSVTFWVQLHNVPDQCQTQATGEAVANTIGSLIQVADPEDDGEGGEFLRIRVKMDITKALPRCCKLWSDGEHVGWALLKFERLPNFCYWCGKVTHGERDCEVWLQGKGRLKKEDQQYGEWLRADPVKSMRKTVVVVSGSSRGAPKWKKGPAMPKKQSSSKEVPENRDGGTKGGETGTKDTSDTEVTNMEFEPIGVPLSNGSNTRNAFTNDSHVNTVELNSGLANLGGQFHAIMPMQNVECIDNSAVSNVGLSGPFSFNAQTLPLSDITNQDTTQSRNGSKNKWSRVERVAGENNDSTNMEVQESRRPKLELSEQSVQKKKRVRDDYGVEFFAITSWLLWNRRNAIRLDRSTRPLNQVLSVAGEMLHDFLDAQDEVSMTTQVSSQPHWNAPTQTRSLVSRIPN</sequence>
<evidence type="ECO:0000313" key="5">
    <source>
        <dbReference type="Proteomes" id="UP001459277"/>
    </source>
</evidence>
<evidence type="ECO:0000259" key="2">
    <source>
        <dbReference type="Pfam" id="PF14111"/>
    </source>
</evidence>
<evidence type="ECO:0000259" key="3">
    <source>
        <dbReference type="Pfam" id="PF14392"/>
    </source>
</evidence>
<proteinExistence type="predicted"/>
<accession>A0AAW2CRT4</accession>
<dbReference type="InterPro" id="IPR025836">
    <property type="entry name" value="Zn_knuckle_CX2CX4HX4C"/>
</dbReference>
<reference evidence="4 5" key="1">
    <citation type="submission" date="2024-01" db="EMBL/GenBank/DDBJ databases">
        <title>A telomere-to-telomere, gap-free genome of sweet tea (Lithocarpus litseifolius).</title>
        <authorList>
            <person name="Zhou J."/>
        </authorList>
    </citation>
    <scope>NUCLEOTIDE SEQUENCE [LARGE SCALE GENOMIC DNA]</scope>
    <source>
        <strain evidence="4">Zhou-2022a</strain>
        <tissue evidence="4">Leaf</tissue>
    </source>
</reference>
<dbReference type="Pfam" id="PF14111">
    <property type="entry name" value="DUF4283"/>
    <property type="match status" value="1"/>
</dbReference>
<name>A0AAW2CRT4_9ROSI</name>
<evidence type="ECO:0000256" key="1">
    <source>
        <dbReference type="SAM" id="MobiDB-lite"/>
    </source>
</evidence>
<dbReference type="Proteomes" id="UP001459277">
    <property type="component" value="Unassembled WGS sequence"/>
</dbReference>
<feature type="domain" description="DUF4283" evidence="2">
    <location>
        <begin position="39"/>
        <end position="103"/>
    </location>
</feature>
<protein>
    <recommendedName>
        <fullName evidence="6">CCHC-type domain-containing protein</fullName>
    </recommendedName>
</protein>
<dbReference type="PANTHER" id="PTHR31286">
    <property type="entry name" value="GLYCINE-RICH CELL WALL STRUCTURAL PROTEIN 1.8-LIKE"/>
    <property type="match status" value="1"/>
</dbReference>
<dbReference type="PANTHER" id="PTHR31286:SF167">
    <property type="entry name" value="OS09G0268800 PROTEIN"/>
    <property type="match status" value="1"/>
</dbReference>
<dbReference type="Pfam" id="PF14392">
    <property type="entry name" value="zf-CCHC_4"/>
    <property type="match status" value="1"/>
</dbReference>